<dbReference type="InterPro" id="IPR003457">
    <property type="entry name" value="Transprt_MerT"/>
</dbReference>
<evidence type="ECO:0000256" key="6">
    <source>
        <dbReference type="ARBA" id="ARBA00022475"/>
    </source>
</evidence>
<evidence type="ECO:0000256" key="13">
    <source>
        <dbReference type="ARBA" id="ARBA00030934"/>
    </source>
</evidence>
<protein>
    <recommendedName>
        <fullName evidence="3">Mercuric transport protein MerT</fullName>
    </recommendedName>
    <alternativeName>
        <fullName evidence="13">Mercury ion transport protein</fullName>
    </alternativeName>
</protein>
<reference evidence="16 17" key="1">
    <citation type="submission" date="2016-10" db="EMBL/GenBank/DDBJ databases">
        <authorList>
            <person name="de Groot N.N."/>
        </authorList>
    </citation>
    <scope>NUCLEOTIDE SEQUENCE [LARGE SCALE GENOMIC DNA]</scope>
    <source>
        <strain evidence="16 17">GAS522</strain>
    </source>
</reference>
<keyword evidence="5" id="KW-0475">Mercuric resistance</keyword>
<evidence type="ECO:0000256" key="10">
    <source>
        <dbReference type="ARBA" id="ARBA00022914"/>
    </source>
</evidence>
<evidence type="ECO:0000256" key="1">
    <source>
        <dbReference type="ARBA" id="ARBA00004429"/>
    </source>
</evidence>
<evidence type="ECO:0000256" key="2">
    <source>
        <dbReference type="ARBA" id="ARBA00008224"/>
    </source>
</evidence>
<feature type="transmembrane region" description="Helical" evidence="15">
    <location>
        <begin position="100"/>
        <end position="126"/>
    </location>
</feature>
<dbReference type="Proteomes" id="UP000183208">
    <property type="component" value="Unassembled WGS sequence"/>
</dbReference>
<dbReference type="Pfam" id="PF02411">
    <property type="entry name" value="MerT"/>
    <property type="match status" value="1"/>
</dbReference>
<evidence type="ECO:0000313" key="17">
    <source>
        <dbReference type="Proteomes" id="UP000183208"/>
    </source>
</evidence>
<name>A0A1M6YK28_9BRAD</name>
<keyword evidence="4" id="KW-0813">Transport</keyword>
<keyword evidence="12 15" id="KW-0472">Membrane</keyword>
<keyword evidence="10" id="KW-0476">Mercury</keyword>
<evidence type="ECO:0000256" key="14">
    <source>
        <dbReference type="ARBA" id="ARBA00045720"/>
    </source>
</evidence>
<evidence type="ECO:0000256" key="11">
    <source>
        <dbReference type="ARBA" id="ARBA00022989"/>
    </source>
</evidence>
<evidence type="ECO:0000256" key="3">
    <source>
        <dbReference type="ARBA" id="ARBA00017053"/>
    </source>
</evidence>
<keyword evidence="8 15" id="KW-0812">Transmembrane</keyword>
<comment type="similarity">
    <text evidence="2">Belongs to the MerT family.</text>
</comment>
<keyword evidence="6" id="KW-1003">Cell membrane</keyword>
<comment type="function">
    <text evidence="14">Involved in mercury resistance. Probably transfers a mercuric ion from the periplasmic Hg(2+)-binding protein MerP to the cytoplasmic mercuric reductase MerA.</text>
</comment>
<evidence type="ECO:0000256" key="8">
    <source>
        <dbReference type="ARBA" id="ARBA00022692"/>
    </source>
</evidence>
<evidence type="ECO:0000256" key="9">
    <source>
        <dbReference type="ARBA" id="ARBA00022723"/>
    </source>
</evidence>
<evidence type="ECO:0000313" key="16">
    <source>
        <dbReference type="EMBL" id="SED12503.1"/>
    </source>
</evidence>
<dbReference type="GO" id="GO:0046872">
    <property type="term" value="F:metal ion binding"/>
    <property type="evidence" value="ECO:0007669"/>
    <property type="project" value="UniProtKB-KW"/>
</dbReference>
<dbReference type="OrthoDB" id="9813737at2"/>
<dbReference type="GO" id="GO:0015097">
    <property type="term" value="F:mercury ion transmembrane transporter activity"/>
    <property type="evidence" value="ECO:0007669"/>
    <property type="project" value="InterPro"/>
</dbReference>
<keyword evidence="7" id="KW-0997">Cell inner membrane</keyword>
<dbReference type="RefSeq" id="WP_074820528.1">
    <property type="nucleotide sequence ID" value="NZ_FNTI01000001.1"/>
</dbReference>
<proteinExistence type="inferred from homology"/>
<keyword evidence="9" id="KW-0479">Metal-binding</keyword>
<evidence type="ECO:0000256" key="12">
    <source>
        <dbReference type="ARBA" id="ARBA00023136"/>
    </source>
</evidence>
<comment type="subcellular location">
    <subcellularLocation>
        <location evidence="1">Cell inner membrane</location>
        <topology evidence="1">Multi-pass membrane protein</topology>
    </subcellularLocation>
</comment>
<dbReference type="GO" id="GO:0005886">
    <property type="term" value="C:plasma membrane"/>
    <property type="evidence" value="ECO:0007669"/>
    <property type="project" value="UniProtKB-SubCell"/>
</dbReference>
<sequence>MTINQAVHIGDNRLRQSLMAAGGLLGALAASSCCILPLALFGLGVSGAWIGNFTRLAAYQPYFIAATLAFLGYGYWLVYRSSMRACTDGEACARPLPNRIVKTSLILATILVIAALGLDFVAPLFLNS</sequence>
<evidence type="ECO:0000256" key="7">
    <source>
        <dbReference type="ARBA" id="ARBA00022519"/>
    </source>
</evidence>
<organism evidence="16 17">
    <name type="scientific">Bradyrhizobium lablabi</name>
    <dbReference type="NCBI Taxonomy" id="722472"/>
    <lineage>
        <taxon>Bacteria</taxon>
        <taxon>Pseudomonadati</taxon>
        <taxon>Pseudomonadota</taxon>
        <taxon>Alphaproteobacteria</taxon>
        <taxon>Hyphomicrobiales</taxon>
        <taxon>Nitrobacteraceae</taxon>
        <taxon>Bradyrhizobium</taxon>
    </lineage>
</organism>
<dbReference type="EMBL" id="FNTI01000001">
    <property type="protein sequence ID" value="SED12503.1"/>
    <property type="molecule type" value="Genomic_DNA"/>
</dbReference>
<feature type="transmembrane region" description="Helical" evidence="15">
    <location>
        <begin position="21"/>
        <end position="50"/>
    </location>
</feature>
<dbReference type="AlphaFoldDB" id="A0A1M6YK28"/>
<evidence type="ECO:0000256" key="5">
    <source>
        <dbReference type="ARBA" id="ARBA00022466"/>
    </source>
</evidence>
<gene>
    <name evidence="16" type="ORF">SAMN05444171_3204</name>
</gene>
<evidence type="ECO:0000256" key="4">
    <source>
        <dbReference type="ARBA" id="ARBA00022448"/>
    </source>
</evidence>
<evidence type="ECO:0000256" key="15">
    <source>
        <dbReference type="SAM" id="Phobius"/>
    </source>
</evidence>
<accession>A0A1M6YK28</accession>
<keyword evidence="11 15" id="KW-1133">Transmembrane helix</keyword>
<feature type="transmembrane region" description="Helical" evidence="15">
    <location>
        <begin position="62"/>
        <end position="79"/>
    </location>
</feature>